<sequence>MEQYVVVSRTREKDEQFTLIDAMSLDEANAIFEVRHKANKEAMKKGEAFFIFQEDEVLTLDENNRVVFPSGGMAIIHKLA</sequence>
<evidence type="ECO:0000313" key="1">
    <source>
        <dbReference type="EMBL" id="TQR14766.1"/>
    </source>
</evidence>
<evidence type="ECO:0000313" key="2">
    <source>
        <dbReference type="Proteomes" id="UP000318937"/>
    </source>
</evidence>
<comment type="caution">
    <text evidence="1">The sequence shown here is derived from an EMBL/GenBank/DDBJ whole genome shotgun (WGS) entry which is preliminary data.</text>
</comment>
<accession>A0A544TBJ9</accession>
<gene>
    <name evidence="1" type="ORF">FG383_10515</name>
</gene>
<name>A0A544TBJ9_9BACI</name>
<organism evidence="1 2">
    <name type="scientific">Psychrobacillus soli</name>
    <dbReference type="NCBI Taxonomy" id="1543965"/>
    <lineage>
        <taxon>Bacteria</taxon>
        <taxon>Bacillati</taxon>
        <taxon>Bacillota</taxon>
        <taxon>Bacilli</taxon>
        <taxon>Bacillales</taxon>
        <taxon>Bacillaceae</taxon>
        <taxon>Psychrobacillus</taxon>
    </lineage>
</organism>
<reference evidence="1 2" key="1">
    <citation type="submission" date="2019-05" db="EMBL/GenBank/DDBJ databases">
        <title>Psychrobacillus vulpis sp. nov., a new species isolated from feces of a red fox that inhabits in The Tablas de Daimiel Natural Park, Albacete, Spain.</title>
        <authorList>
            <person name="Rodriguez M."/>
            <person name="Reina J.C."/>
            <person name="Bejar V."/>
            <person name="Llamas I."/>
        </authorList>
    </citation>
    <scope>NUCLEOTIDE SEQUENCE [LARGE SCALE GENOMIC DNA]</scope>
    <source>
        <strain evidence="1 2">NHI-2</strain>
    </source>
</reference>
<protein>
    <submittedName>
        <fullName evidence="1">Uncharacterized protein</fullName>
    </submittedName>
</protein>
<dbReference type="OrthoDB" id="2971088at2"/>
<dbReference type="EMBL" id="VDGG01000018">
    <property type="protein sequence ID" value="TQR14766.1"/>
    <property type="molecule type" value="Genomic_DNA"/>
</dbReference>
<dbReference type="AlphaFoldDB" id="A0A544TBJ9"/>
<dbReference type="Proteomes" id="UP000318937">
    <property type="component" value="Unassembled WGS sequence"/>
</dbReference>
<keyword evidence="2" id="KW-1185">Reference proteome</keyword>
<proteinExistence type="predicted"/>